<name>A0A921ZSG3_MANSE</name>
<dbReference type="EMBL" id="JH668865">
    <property type="protein sequence ID" value="KAG6462579.1"/>
    <property type="molecule type" value="Genomic_DNA"/>
</dbReference>
<sequence>MTGQKNFLPCNLPKHHRLSHYVLELLIVSTSGEGPNYPKRNPTQHNIGTYTHKRCLQIVVIIRLYIHYEREAGFGF</sequence>
<reference evidence="1" key="1">
    <citation type="journal article" date="2016" name="Insect Biochem. Mol. Biol.">
        <title>Multifaceted biological insights from a draft genome sequence of the tobacco hornworm moth, Manduca sexta.</title>
        <authorList>
            <person name="Kanost M.R."/>
            <person name="Arrese E.L."/>
            <person name="Cao X."/>
            <person name="Chen Y.R."/>
            <person name="Chellapilla S."/>
            <person name="Goldsmith M.R."/>
            <person name="Grosse-Wilde E."/>
            <person name="Heckel D.G."/>
            <person name="Herndon N."/>
            <person name="Jiang H."/>
            <person name="Papanicolaou A."/>
            <person name="Qu J."/>
            <person name="Soulages J.L."/>
            <person name="Vogel H."/>
            <person name="Walters J."/>
            <person name="Waterhouse R.M."/>
            <person name="Ahn S.J."/>
            <person name="Almeida F.C."/>
            <person name="An C."/>
            <person name="Aqrawi P."/>
            <person name="Bretschneider A."/>
            <person name="Bryant W.B."/>
            <person name="Bucks S."/>
            <person name="Chao H."/>
            <person name="Chevignon G."/>
            <person name="Christen J.M."/>
            <person name="Clarke D.F."/>
            <person name="Dittmer N.T."/>
            <person name="Ferguson L.C.F."/>
            <person name="Garavelou S."/>
            <person name="Gordon K.H.J."/>
            <person name="Gunaratna R.T."/>
            <person name="Han Y."/>
            <person name="Hauser F."/>
            <person name="He Y."/>
            <person name="Heidel-Fischer H."/>
            <person name="Hirsh A."/>
            <person name="Hu Y."/>
            <person name="Jiang H."/>
            <person name="Kalra D."/>
            <person name="Klinner C."/>
            <person name="Konig C."/>
            <person name="Kovar C."/>
            <person name="Kroll A.R."/>
            <person name="Kuwar S.S."/>
            <person name="Lee S.L."/>
            <person name="Lehman R."/>
            <person name="Li K."/>
            <person name="Li Z."/>
            <person name="Liang H."/>
            <person name="Lovelace S."/>
            <person name="Lu Z."/>
            <person name="Mansfield J.H."/>
            <person name="McCulloch K.J."/>
            <person name="Mathew T."/>
            <person name="Morton B."/>
            <person name="Muzny D.M."/>
            <person name="Neunemann D."/>
            <person name="Ongeri F."/>
            <person name="Pauchet Y."/>
            <person name="Pu L.L."/>
            <person name="Pyrousis I."/>
            <person name="Rao X.J."/>
            <person name="Redding A."/>
            <person name="Roesel C."/>
            <person name="Sanchez-Gracia A."/>
            <person name="Schaack S."/>
            <person name="Shukla A."/>
            <person name="Tetreau G."/>
            <person name="Wang Y."/>
            <person name="Xiong G.H."/>
            <person name="Traut W."/>
            <person name="Walsh T.K."/>
            <person name="Worley K.C."/>
            <person name="Wu D."/>
            <person name="Wu W."/>
            <person name="Wu Y.Q."/>
            <person name="Zhang X."/>
            <person name="Zou Z."/>
            <person name="Zucker H."/>
            <person name="Briscoe A.D."/>
            <person name="Burmester T."/>
            <person name="Clem R.J."/>
            <person name="Feyereisen R."/>
            <person name="Grimmelikhuijzen C.J.P."/>
            <person name="Hamodrakas S.J."/>
            <person name="Hansson B.S."/>
            <person name="Huguet E."/>
            <person name="Jermiin L.S."/>
            <person name="Lan Q."/>
            <person name="Lehman H.K."/>
            <person name="Lorenzen M."/>
            <person name="Merzendorfer H."/>
            <person name="Michalopoulos I."/>
            <person name="Morton D.B."/>
            <person name="Muthukrishnan S."/>
            <person name="Oakeshott J.G."/>
            <person name="Palmer W."/>
            <person name="Park Y."/>
            <person name="Passarelli A.L."/>
            <person name="Rozas J."/>
            <person name="Schwartz L.M."/>
            <person name="Smith W."/>
            <person name="Southgate A."/>
            <person name="Vilcinskas A."/>
            <person name="Vogt R."/>
            <person name="Wang P."/>
            <person name="Werren J."/>
            <person name="Yu X.Q."/>
            <person name="Zhou J.J."/>
            <person name="Brown S.J."/>
            <person name="Scherer S.E."/>
            <person name="Richards S."/>
            <person name="Blissard G.W."/>
        </authorList>
    </citation>
    <scope>NUCLEOTIDE SEQUENCE</scope>
</reference>
<evidence type="ECO:0000313" key="2">
    <source>
        <dbReference type="Proteomes" id="UP000791440"/>
    </source>
</evidence>
<dbReference type="AlphaFoldDB" id="A0A921ZSG3"/>
<gene>
    <name evidence="1" type="ORF">O3G_MSEX013348</name>
</gene>
<evidence type="ECO:0000313" key="1">
    <source>
        <dbReference type="EMBL" id="KAG6462579.1"/>
    </source>
</evidence>
<accession>A0A921ZSG3</accession>
<organism evidence="1 2">
    <name type="scientific">Manduca sexta</name>
    <name type="common">Tobacco hawkmoth</name>
    <name type="synonym">Tobacco hornworm</name>
    <dbReference type="NCBI Taxonomy" id="7130"/>
    <lineage>
        <taxon>Eukaryota</taxon>
        <taxon>Metazoa</taxon>
        <taxon>Ecdysozoa</taxon>
        <taxon>Arthropoda</taxon>
        <taxon>Hexapoda</taxon>
        <taxon>Insecta</taxon>
        <taxon>Pterygota</taxon>
        <taxon>Neoptera</taxon>
        <taxon>Endopterygota</taxon>
        <taxon>Lepidoptera</taxon>
        <taxon>Glossata</taxon>
        <taxon>Ditrysia</taxon>
        <taxon>Bombycoidea</taxon>
        <taxon>Sphingidae</taxon>
        <taxon>Sphinginae</taxon>
        <taxon>Sphingini</taxon>
        <taxon>Manduca</taxon>
    </lineage>
</organism>
<reference evidence="1" key="2">
    <citation type="submission" date="2020-12" db="EMBL/GenBank/DDBJ databases">
        <authorList>
            <person name="Kanost M."/>
        </authorList>
    </citation>
    <scope>NUCLEOTIDE SEQUENCE</scope>
</reference>
<proteinExistence type="predicted"/>
<keyword evidence="2" id="KW-1185">Reference proteome</keyword>
<dbReference type="Proteomes" id="UP000791440">
    <property type="component" value="Unassembled WGS sequence"/>
</dbReference>
<protein>
    <submittedName>
        <fullName evidence="1">Uncharacterized protein</fullName>
    </submittedName>
</protein>
<comment type="caution">
    <text evidence="1">The sequence shown here is derived from an EMBL/GenBank/DDBJ whole genome shotgun (WGS) entry which is preliminary data.</text>
</comment>